<evidence type="ECO:0000256" key="2">
    <source>
        <dbReference type="ARBA" id="ARBA00022692"/>
    </source>
</evidence>
<evidence type="ECO:0000259" key="6">
    <source>
        <dbReference type="PROSITE" id="PS50850"/>
    </source>
</evidence>
<keyword evidence="2 5" id="KW-0812">Transmembrane</keyword>
<dbReference type="InterPro" id="IPR011701">
    <property type="entry name" value="MFS"/>
</dbReference>
<comment type="subcellular location">
    <subcellularLocation>
        <location evidence="1">Cell membrane</location>
        <topology evidence="1">Multi-pass membrane protein</topology>
    </subcellularLocation>
</comment>
<dbReference type="GO" id="GO:0005886">
    <property type="term" value="C:plasma membrane"/>
    <property type="evidence" value="ECO:0007669"/>
    <property type="project" value="UniProtKB-SubCell"/>
</dbReference>
<evidence type="ECO:0000313" key="8">
    <source>
        <dbReference type="Proteomes" id="UP000199597"/>
    </source>
</evidence>
<dbReference type="STRING" id="1136497.SAMN04489752_3500"/>
<dbReference type="Gene3D" id="1.20.1250.20">
    <property type="entry name" value="MFS general substrate transporter like domains"/>
    <property type="match status" value="1"/>
</dbReference>
<feature type="transmembrane region" description="Helical" evidence="5">
    <location>
        <begin position="39"/>
        <end position="60"/>
    </location>
</feature>
<dbReference type="InterPro" id="IPR036259">
    <property type="entry name" value="MFS_trans_sf"/>
</dbReference>
<dbReference type="GO" id="GO:0022857">
    <property type="term" value="F:transmembrane transporter activity"/>
    <property type="evidence" value="ECO:0007669"/>
    <property type="project" value="InterPro"/>
</dbReference>
<evidence type="ECO:0000256" key="4">
    <source>
        <dbReference type="ARBA" id="ARBA00023136"/>
    </source>
</evidence>
<proteinExistence type="predicted"/>
<feature type="transmembrane region" description="Helical" evidence="5">
    <location>
        <begin position="259"/>
        <end position="277"/>
    </location>
</feature>
<dbReference type="SUPFAM" id="SSF103473">
    <property type="entry name" value="MFS general substrate transporter"/>
    <property type="match status" value="1"/>
</dbReference>
<feature type="transmembrane region" description="Helical" evidence="5">
    <location>
        <begin position="161"/>
        <end position="182"/>
    </location>
</feature>
<dbReference type="EMBL" id="LT629766">
    <property type="protein sequence ID" value="SDT14835.1"/>
    <property type="molecule type" value="Genomic_DNA"/>
</dbReference>
<dbReference type="PANTHER" id="PTHR23523">
    <property type="match status" value="1"/>
</dbReference>
<keyword evidence="8" id="KW-1185">Reference proteome</keyword>
<feature type="transmembrane region" description="Helical" evidence="5">
    <location>
        <begin position="80"/>
        <end position="99"/>
    </location>
</feature>
<reference evidence="8" key="1">
    <citation type="submission" date="2016-10" db="EMBL/GenBank/DDBJ databases">
        <authorList>
            <person name="Varghese N."/>
            <person name="Submissions S."/>
        </authorList>
    </citation>
    <scope>NUCLEOTIDE SEQUENCE [LARGE SCALE GENOMIC DNA]</scope>
    <source>
        <strain evidence="8">DSM 23676</strain>
    </source>
</reference>
<feature type="transmembrane region" description="Helical" evidence="5">
    <location>
        <begin position="194"/>
        <end position="213"/>
    </location>
</feature>
<feature type="transmembrane region" description="Helical" evidence="5">
    <location>
        <begin position="106"/>
        <end position="122"/>
    </location>
</feature>
<feature type="transmembrane region" description="Helical" evidence="5">
    <location>
        <begin position="297"/>
        <end position="317"/>
    </location>
</feature>
<feature type="transmembrane region" description="Helical" evidence="5">
    <location>
        <begin position="128"/>
        <end position="149"/>
    </location>
</feature>
<evidence type="ECO:0000256" key="3">
    <source>
        <dbReference type="ARBA" id="ARBA00022989"/>
    </source>
</evidence>
<feature type="transmembrane region" description="Helical" evidence="5">
    <location>
        <begin position="413"/>
        <end position="435"/>
    </location>
</feature>
<feature type="transmembrane region" description="Helical" evidence="5">
    <location>
        <begin position="351"/>
        <end position="373"/>
    </location>
</feature>
<dbReference type="RefSeq" id="WP_092016717.1">
    <property type="nucleotide sequence ID" value="NZ_LT629766.1"/>
</dbReference>
<name>A0A1H1Y0E9_9MICO</name>
<dbReference type="AlphaFoldDB" id="A0A1H1Y0E9"/>
<dbReference type="InterPro" id="IPR020846">
    <property type="entry name" value="MFS_dom"/>
</dbReference>
<dbReference type="PROSITE" id="PS50850">
    <property type="entry name" value="MFS"/>
    <property type="match status" value="1"/>
</dbReference>
<dbReference type="PANTHER" id="PTHR23523:SF2">
    <property type="entry name" value="2-NITROIMIDAZOLE TRANSPORTER"/>
    <property type="match status" value="1"/>
</dbReference>
<gene>
    <name evidence="7" type="ORF">SAMN04489752_3500</name>
</gene>
<evidence type="ECO:0000313" key="7">
    <source>
        <dbReference type="EMBL" id="SDT14835.1"/>
    </source>
</evidence>
<feature type="domain" description="Major facilitator superfamily (MFS) profile" evidence="6">
    <location>
        <begin position="38"/>
        <end position="438"/>
    </location>
</feature>
<organism evidence="7 8">
    <name type="scientific">Brevibacterium siliguriense</name>
    <dbReference type="NCBI Taxonomy" id="1136497"/>
    <lineage>
        <taxon>Bacteria</taxon>
        <taxon>Bacillati</taxon>
        <taxon>Actinomycetota</taxon>
        <taxon>Actinomycetes</taxon>
        <taxon>Micrococcales</taxon>
        <taxon>Brevibacteriaceae</taxon>
        <taxon>Brevibacterium</taxon>
    </lineage>
</organism>
<feature type="transmembrane region" description="Helical" evidence="5">
    <location>
        <begin position="324"/>
        <end position="345"/>
    </location>
</feature>
<dbReference type="CDD" id="cd17339">
    <property type="entry name" value="MFS_NIMT_CynX_like"/>
    <property type="match status" value="1"/>
</dbReference>
<protein>
    <submittedName>
        <fullName evidence="7">MFS transporter, CP family, cyanate transporter</fullName>
    </submittedName>
</protein>
<dbReference type="Proteomes" id="UP000199597">
    <property type="component" value="Chromosome I"/>
</dbReference>
<dbReference type="OrthoDB" id="5317164at2"/>
<evidence type="ECO:0000256" key="5">
    <source>
        <dbReference type="SAM" id="Phobius"/>
    </source>
</evidence>
<keyword evidence="4 5" id="KW-0472">Membrane</keyword>
<evidence type="ECO:0000256" key="1">
    <source>
        <dbReference type="ARBA" id="ARBA00004651"/>
    </source>
</evidence>
<feature type="transmembrane region" description="Helical" evidence="5">
    <location>
        <begin position="385"/>
        <end position="407"/>
    </location>
</feature>
<accession>A0A1H1Y0E9</accession>
<sequence length="454" mass="47720">MKRLDQNFDQELAFTDEVHALREFPSRSPAHGSRSWRTLLLLGAGLILIGLNLRIGVASVGPVLGDILGDLRLTATEGSLLTTIPVFSFGAFAFLTPALTRRFGMHRVLGVLMIILAAGIALRLQPSLLALLGGTVLVGAAIAVGNVLLPTAIKSDFSHRVGLMMGLYSTSLFLGAALASGLTVPIMSAFDGSWRWALGIWAVPAVLAVMLWLPNMLHRSADLPESRRATVEDSADGASADALSETGEPPFRSILTDPIAWAVTGFMGLQSLSYYAALTWVPVILQDGGMAAGKAGWMLSYSAFPAILTCLFTPTLAQRIRPRWIGAAAASILIGSGIAGLLIAPAAGAPVWMTLMGLGQGAAISLSLSYIVWRSPDAHHTGHVSTMAQGLGYLFAGLGPFGLGWLHTVTSSWTVPLVTLLVLLVAQLLIGGIAAQDKYVRAGGVGCRKVLLRG</sequence>
<keyword evidence="3 5" id="KW-1133">Transmembrane helix</keyword>
<dbReference type="InterPro" id="IPR052524">
    <property type="entry name" value="MFS_Cyanate_Porter"/>
</dbReference>
<dbReference type="Pfam" id="PF07690">
    <property type="entry name" value="MFS_1"/>
    <property type="match status" value="1"/>
</dbReference>